<dbReference type="PANTHER" id="PTHR32338">
    <property type="entry name" value="N-ACETYL-GAMMA-GLUTAMYL-PHOSPHATE REDUCTASE, CHLOROPLASTIC-RELATED-RELATED"/>
    <property type="match status" value="1"/>
</dbReference>
<evidence type="ECO:0000256" key="4">
    <source>
        <dbReference type="ARBA" id="ARBA00022857"/>
    </source>
</evidence>
<protein>
    <recommendedName>
        <fullName evidence="8">Semialdehyde dehydrogenase NAD-binding domain-containing protein</fullName>
    </recommendedName>
</protein>
<keyword evidence="1" id="KW-0963">Cytoplasm</keyword>
<keyword evidence="3" id="KW-0028">Amino-acid biosynthesis</keyword>
<dbReference type="InterPro" id="IPR036291">
    <property type="entry name" value="NAD(P)-bd_dom_sf"/>
</dbReference>
<feature type="active site" evidence="6">
    <location>
        <position position="261"/>
    </location>
</feature>
<evidence type="ECO:0000256" key="2">
    <source>
        <dbReference type="ARBA" id="ARBA00022571"/>
    </source>
</evidence>
<dbReference type="OMA" id="CIELQPL"/>
<keyword evidence="4" id="KW-0521">NADP</keyword>
<evidence type="ECO:0000256" key="3">
    <source>
        <dbReference type="ARBA" id="ARBA00022605"/>
    </source>
</evidence>
<dbReference type="eggNOG" id="KOG4354">
    <property type="taxonomic scope" value="Eukaryota"/>
</dbReference>
<feature type="domain" description="Semialdehyde dehydrogenase NAD-binding" evidence="8">
    <location>
        <begin position="149"/>
        <end position="250"/>
    </location>
</feature>
<dbReference type="SUPFAM" id="SSF55347">
    <property type="entry name" value="Glyceraldehyde-3-phosphate dehydrogenase-like, C-terminal domain"/>
    <property type="match status" value="1"/>
</dbReference>
<dbReference type="OrthoDB" id="438291at2759"/>
<dbReference type="Pfam" id="PF01118">
    <property type="entry name" value="Semialdhyde_dh"/>
    <property type="match status" value="1"/>
</dbReference>
<dbReference type="EMBL" id="AGNL01002352">
    <property type="protein sequence ID" value="EJK76291.1"/>
    <property type="molecule type" value="Genomic_DNA"/>
</dbReference>
<reference evidence="9 10" key="1">
    <citation type="journal article" date="2012" name="Genome Biol.">
        <title>Genome and low-iron response of an oceanic diatom adapted to chronic iron limitation.</title>
        <authorList>
            <person name="Lommer M."/>
            <person name="Specht M."/>
            <person name="Roy A.S."/>
            <person name="Kraemer L."/>
            <person name="Andreson R."/>
            <person name="Gutowska M.A."/>
            <person name="Wolf J."/>
            <person name="Bergner S.V."/>
            <person name="Schilhabel M.B."/>
            <person name="Klostermeier U.C."/>
            <person name="Beiko R.G."/>
            <person name="Rosenstiel P."/>
            <person name="Hippler M."/>
            <person name="Laroche J."/>
        </authorList>
    </citation>
    <scope>NUCLEOTIDE SEQUENCE [LARGE SCALE GENOMIC DNA]</scope>
    <source>
        <strain evidence="9 10">CCMP1005</strain>
    </source>
</reference>
<dbReference type="GO" id="GO:0003942">
    <property type="term" value="F:N-acetyl-gamma-glutamyl-phosphate reductase activity"/>
    <property type="evidence" value="ECO:0007669"/>
    <property type="project" value="InterPro"/>
</dbReference>
<dbReference type="HAMAP" id="MF_01110">
    <property type="entry name" value="ArgC_type2"/>
    <property type="match status" value="1"/>
</dbReference>
<dbReference type="NCBIfam" id="TIGR01851">
    <property type="entry name" value="argC_other"/>
    <property type="match status" value="1"/>
</dbReference>
<evidence type="ECO:0000256" key="6">
    <source>
        <dbReference type="PROSITE-ProRule" id="PRU10010"/>
    </source>
</evidence>
<evidence type="ECO:0000313" key="9">
    <source>
        <dbReference type="EMBL" id="EJK76291.1"/>
    </source>
</evidence>
<dbReference type="Pfam" id="PF22698">
    <property type="entry name" value="Semialdhyde_dhC_1"/>
    <property type="match status" value="1"/>
</dbReference>
<dbReference type="GO" id="GO:0006526">
    <property type="term" value="P:L-arginine biosynthetic process"/>
    <property type="evidence" value="ECO:0007669"/>
    <property type="project" value="UniProtKB-KW"/>
</dbReference>
<dbReference type="InterPro" id="IPR010136">
    <property type="entry name" value="AGPR_type-2"/>
</dbReference>
<dbReference type="SUPFAM" id="SSF51735">
    <property type="entry name" value="NAD(P)-binding Rossmann-fold domains"/>
    <property type="match status" value="1"/>
</dbReference>
<evidence type="ECO:0000256" key="5">
    <source>
        <dbReference type="ARBA" id="ARBA00023002"/>
    </source>
</evidence>
<dbReference type="InterPro" id="IPR050085">
    <property type="entry name" value="AGPR"/>
</dbReference>
<name>K0TMJ5_THAOC</name>
<dbReference type="Proteomes" id="UP000266841">
    <property type="component" value="Unassembled WGS sequence"/>
</dbReference>
<dbReference type="CDD" id="cd23935">
    <property type="entry name" value="AGPR_2_C"/>
    <property type="match status" value="1"/>
</dbReference>
<accession>K0TMJ5</accession>
<evidence type="ECO:0000313" key="10">
    <source>
        <dbReference type="Proteomes" id="UP000266841"/>
    </source>
</evidence>
<dbReference type="InterPro" id="IPR000534">
    <property type="entry name" value="Semialdehyde_DH_NAD-bd"/>
</dbReference>
<dbReference type="Gene3D" id="3.40.50.720">
    <property type="entry name" value="NAD(P)-binding Rossmann-like Domain"/>
    <property type="match status" value="1"/>
</dbReference>
<evidence type="ECO:0000256" key="1">
    <source>
        <dbReference type="ARBA" id="ARBA00022490"/>
    </source>
</evidence>
<evidence type="ECO:0000256" key="7">
    <source>
        <dbReference type="SAM" id="MobiDB-lite"/>
    </source>
</evidence>
<proteinExistence type="inferred from homology"/>
<gene>
    <name evidence="9" type="ORF">THAOC_01956</name>
</gene>
<dbReference type="PROSITE" id="PS01224">
    <property type="entry name" value="ARGC"/>
    <property type="match status" value="1"/>
</dbReference>
<dbReference type="PANTHER" id="PTHR32338:SF10">
    <property type="entry name" value="N-ACETYL-GAMMA-GLUTAMYL-PHOSPHATE REDUCTASE, CHLOROPLASTIC-RELATED"/>
    <property type="match status" value="1"/>
</dbReference>
<dbReference type="CDD" id="cd17896">
    <property type="entry name" value="AGPR_2_N"/>
    <property type="match status" value="1"/>
</dbReference>
<dbReference type="GO" id="GO:0051287">
    <property type="term" value="F:NAD binding"/>
    <property type="evidence" value="ECO:0007669"/>
    <property type="project" value="InterPro"/>
</dbReference>
<keyword evidence="2" id="KW-0055">Arginine biosynthesis</keyword>
<comment type="caution">
    <text evidence="9">The sequence shown here is derived from an EMBL/GenBank/DDBJ whole genome shotgun (WGS) entry which is preliminary data.</text>
</comment>
<dbReference type="InterPro" id="IPR058924">
    <property type="entry name" value="AGPR_dimerisation_dom"/>
</dbReference>
<evidence type="ECO:0000259" key="8">
    <source>
        <dbReference type="SMART" id="SM00859"/>
    </source>
</evidence>
<organism evidence="9 10">
    <name type="scientific">Thalassiosira oceanica</name>
    <name type="common">Marine diatom</name>
    <dbReference type="NCBI Taxonomy" id="159749"/>
    <lineage>
        <taxon>Eukaryota</taxon>
        <taxon>Sar</taxon>
        <taxon>Stramenopiles</taxon>
        <taxon>Ochrophyta</taxon>
        <taxon>Bacillariophyta</taxon>
        <taxon>Coscinodiscophyceae</taxon>
        <taxon>Thalassiosirophycidae</taxon>
        <taxon>Thalassiosirales</taxon>
        <taxon>Thalassiosiraceae</taxon>
        <taxon>Thalassiosira</taxon>
    </lineage>
</organism>
<dbReference type="AlphaFoldDB" id="K0TMJ5"/>
<keyword evidence="10" id="KW-1185">Reference proteome</keyword>
<dbReference type="InterPro" id="IPR023013">
    <property type="entry name" value="AGPR_AS"/>
</dbReference>
<dbReference type="GO" id="GO:0005737">
    <property type="term" value="C:cytoplasm"/>
    <property type="evidence" value="ECO:0007669"/>
    <property type="project" value="InterPro"/>
</dbReference>
<dbReference type="SMART" id="SM00859">
    <property type="entry name" value="Semialdhyde_dh"/>
    <property type="match status" value="1"/>
</dbReference>
<dbReference type="Gene3D" id="3.30.360.10">
    <property type="entry name" value="Dihydrodipicolinate Reductase, domain 2"/>
    <property type="match status" value="1"/>
</dbReference>
<keyword evidence="5" id="KW-0560">Oxidoreductase</keyword>
<feature type="region of interest" description="Disordered" evidence="7">
    <location>
        <begin position="73"/>
        <end position="102"/>
    </location>
</feature>
<sequence length="463" mass="50257">MYPPHSKHGHPDTNPRVILLNQFYSREIRRGGSAGVHDDARDEAPKISTYIQYRDSLHSMQLQANTLTFIDSIDSHRPSPGPATYQKRGVPPQVAQSSSSTPKMSAPISVAFALVLVSSLGFSPSSTHRIRRFAASTATSASDLHAAKKIFIDGEAGTTGLQVRERLAKRDDLEILSIADDLRKDVAERKRLINEADCVILCLPDAASIEAAAMVENDRTVVIDASTAFRVDDDWTYGFPELSKAQHDSIRSSKRISNPGCYPTGFIALIRPLVDAGMIPRDAPLTVNAISGYSGGGNALIGIYESDDHEPWGAYGFSMNHKHLPEMAKYTGLEKKPIFQPQVATFAQGMVVSVPIHYSLLEDGTTGKAVHDALSKCYDDSTFVSVMPLGESGVKEAGLLERDAFLRPDKLADTNNLELFVFDNDAEERMVLCARLDNLGKGASGAAVQNLNLALGLEEAMGL</sequence>